<gene>
    <name evidence="2" type="primary">LOC136086025</name>
</gene>
<accession>A0ABM4CR39</accession>
<dbReference type="RefSeq" id="XP_065664324.1">
    <property type="nucleotide sequence ID" value="XM_065808252.1"/>
</dbReference>
<protein>
    <submittedName>
        <fullName evidence="2">Uncharacterized protein LOC136086025</fullName>
    </submittedName>
</protein>
<dbReference type="Proteomes" id="UP001652625">
    <property type="component" value="Chromosome 10"/>
</dbReference>
<name>A0ABM4CR39_HYDVU</name>
<proteinExistence type="predicted"/>
<reference evidence="2" key="1">
    <citation type="submission" date="2025-08" db="UniProtKB">
        <authorList>
            <consortium name="RefSeq"/>
        </authorList>
    </citation>
    <scope>IDENTIFICATION</scope>
</reference>
<keyword evidence="1" id="KW-1185">Reference proteome</keyword>
<evidence type="ECO:0000313" key="1">
    <source>
        <dbReference type="Proteomes" id="UP001652625"/>
    </source>
</evidence>
<evidence type="ECO:0000313" key="2">
    <source>
        <dbReference type="RefSeq" id="XP_065664324.1"/>
    </source>
</evidence>
<organism evidence="1 2">
    <name type="scientific">Hydra vulgaris</name>
    <name type="common">Hydra</name>
    <name type="synonym">Hydra attenuata</name>
    <dbReference type="NCBI Taxonomy" id="6087"/>
    <lineage>
        <taxon>Eukaryota</taxon>
        <taxon>Metazoa</taxon>
        <taxon>Cnidaria</taxon>
        <taxon>Hydrozoa</taxon>
        <taxon>Hydroidolina</taxon>
        <taxon>Anthoathecata</taxon>
        <taxon>Aplanulata</taxon>
        <taxon>Hydridae</taxon>
        <taxon>Hydra</taxon>
    </lineage>
</organism>
<sequence length="281" mass="32345">MLVIVNFFLLIKLKKDTYICSLHFIGGKGSSEENPHPICASHSKDQLEKNNKRKRKLLIIRNNVSKLKCLHHVDFIVENDNNNINTVSNLSVSSYNTTDFVTVTECNIDDVIAGNSHDFIVDSSASFTATIYDKSTQTIYDKYMLGAKIETIVLKNSLNQNQENQTALLNQTLLNSLHCLVANTMSMENISFSEKSCKYFIGIHEFQFSTLYDFLGPAKYKLSYWNSSWSVRLETKSLKLSANEQLFVTLLKLRRLRLRKLRLRRLRLRRVASNFSRKTSL</sequence>
<dbReference type="GeneID" id="136086025"/>